<comment type="cofactor">
    <cofactor evidence="1">
        <name>Fe cation</name>
        <dbReference type="ChEBI" id="CHEBI:24875"/>
    </cofactor>
</comment>
<comment type="caution">
    <text evidence="8">The sequence shown here is derived from an EMBL/GenBank/DDBJ whole genome shotgun (WGS) entry which is preliminary data.</text>
</comment>
<evidence type="ECO:0000259" key="7">
    <source>
        <dbReference type="PROSITE" id="PS51296"/>
    </source>
</evidence>
<dbReference type="Gene3D" id="2.102.10.10">
    <property type="entry name" value="Rieske [2Fe-2S] iron-sulphur domain"/>
    <property type="match status" value="1"/>
</dbReference>
<organism evidence="8 9">
    <name type="scientific">Methylobacterium terricola</name>
    <dbReference type="NCBI Taxonomy" id="2583531"/>
    <lineage>
        <taxon>Bacteria</taxon>
        <taxon>Pseudomonadati</taxon>
        <taxon>Pseudomonadota</taxon>
        <taxon>Alphaproteobacteria</taxon>
        <taxon>Hyphomicrobiales</taxon>
        <taxon>Methylobacteriaceae</taxon>
        <taxon>Methylobacterium</taxon>
    </lineage>
</organism>
<dbReference type="PANTHER" id="PTHR43756:SF5">
    <property type="entry name" value="CHOLINE MONOOXYGENASE, CHLOROPLASTIC"/>
    <property type="match status" value="1"/>
</dbReference>
<dbReference type="InterPro" id="IPR015879">
    <property type="entry name" value="Ring_hydroxy_dOase_asu_C_dom"/>
</dbReference>
<dbReference type="PROSITE" id="PS51296">
    <property type="entry name" value="RIESKE"/>
    <property type="match status" value="1"/>
</dbReference>
<name>A0A5C4L502_9HYPH</name>
<evidence type="ECO:0000313" key="8">
    <source>
        <dbReference type="EMBL" id="TNC04914.1"/>
    </source>
</evidence>
<dbReference type="Proteomes" id="UP000305267">
    <property type="component" value="Unassembled WGS sequence"/>
</dbReference>
<keyword evidence="4" id="KW-0560">Oxidoreductase</keyword>
<keyword evidence="6" id="KW-0411">Iron-sulfur</keyword>
<dbReference type="AlphaFoldDB" id="A0A5C4L502"/>
<dbReference type="InterPro" id="IPR001663">
    <property type="entry name" value="Rng_hydr_dOase-A"/>
</dbReference>
<keyword evidence="5" id="KW-0408">Iron</keyword>
<dbReference type="Pfam" id="PF00355">
    <property type="entry name" value="Rieske"/>
    <property type="match status" value="1"/>
</dbReference>
<dbReference type="RefSeq" id="WP_139040853.1">
    <property type="nucleotide sequence ID" value="NZ_VDDA01000071.1"/>
</dbReference>
<evidence type="ECO:0000256" key="5">
    <source>
        <dbReference type="ARBA" id="ARBA00023004"/>
    </source>
</evidence>
<proteinExistence type="predicted"/>
<dbReference type="SUPFAM" id="SSF55961">
    <property type="entry name" value="Bet v1-like"/>
    <property type="match status" value="1"/>
</dbReference>
<keyword evidence="2" id="KW-0001">2Fe-2S</keyword>
<accession>A0A5C4L502</accession>
<dbReference type="Gene3D" id="3.90.380.10">
    <property type="entry name" value="Naphthalene 1,2-dioxygenase Alpha Subunit, Chain A, domain 1"/>
    <property type="match status" value="2"/>
</dbReference>
<evidence type="ECO:0000256" key="3">
    <source>
        <dbReference type="ARBA" id="ARBA00022723"/>
    </source>
</evidence>
<dbReference type="PANTHER" id="PTHR43756">
    <property type="entry name" value="CHOLINE MONOOXYGENASE, CHLOROPLASTIC"/>
    <property type="match status" value="1"/>
</dbReference>
<dbReference type="CDD" id="cd08885">
    <property type="entry name" value="RHO_alpha_C_1"/>
    <property type="match status" value="1"/>
</dbReference>
<feature type="domain" description="Rieske" evidence="7">
    <location>
        <begin position="47"/>
        <end position="154"/>
    </location>
</feature>
<evidence type="ECO:0000256" key="1">
    <source>
        <dbReference type="ARBA" id="ARBA00001962"/>
    </source>
</evidence>
<dbReference type="GO" id="GO:0016491">
    <property type="term" value="F:oxidoreductase activity"/>
    <property type="evidence" value="ECO:0007669"/>
    <property type="project" value="UniProtKB-KW"/>
</dbReference>
<keyword evidence="9" id="KW-1185">Reference proteome</keyword>
<evidence type="ECO:0000256" key="4">
    <source>
        <dbReference type="ARBA" id="ARBA00023002"/>
    </source>
</evidence>
<dbReference type="InterPro" id="IPR017941">
    <property type="entry name" value="Rieske_2Fe-2S"/>
</dbReference>
<evidence type="ECO:0000256" key="6">
    <source>
        <dbReference type="ARBA" id="ARBA00023014"/>
    </source>
</evidence>
<dbReference type="GO" id="GO:0051537">
    <property type="term" value="F:2 iron, 2 sulfur cluster binding"/>
    <property type="evidence" value="ECO:0007669"/>
    <property type="project" value="UniProtKB-KW"/>
</dbReference>
<gene>
    <name evidence="8" type="ORF">FF100_36265</name>
</gene>
<dbReference type="PRINTS" id="PR00090">
    <property type="entry name" value="RNGDIOXGNASE"/>
</dbReference>
<dbReference type="SUPFAM" id="SSF50022">
    <property type="entry name" value="ISP domain"/>
    <property type="match status" value="1"/>
</dbReference>
<dbReference type="CDD" id="cd03469">
    <property type="entry name" value="Rieske_RO_Alpha_N"/>
    <property type="match status" value="1"/>
</dbReference>
<sequence>MSSHAPLGELLQAASRPFHDAVAMPPGVYKDEAFLGRELETIFAQEWMCVGRASALAAPGDYLTCEVANQPIIVLRDQKGELRALSNVCLHRMSTLLEGSGRARSIVCSYHAWTYNLDGTLRGAPFMKETTGFCKEAYKLPQIRCEEWLGWIYVTLNPAAQSVRERFRPVEELVAHYGMESYVECFRESHVWDTNWKVLAENFMESYHLPVCHAATVGPHSRLEEMICPPGSPDFNYHWITKEASLAIGNAHPDNVRLEGHWRKTTALLALYPSHLITLTPGYFWYLSLHPKGPGQVHITFGGGLSLEFMADPKAEDYVRDLKRLLDEVNLEDRGCTEKVYRGLKAEAAKAGHLSYLERPIYDFLQYIAARTGGFEREFQSAAE</sequence>
<reference evidence="8 9" key="1">
    <citation type="submission" date="2019-06" db="EMBL/GenBank/DDBJ databases">
        <title>Genome of Methylobacterium sp. 17Sr1-39.</title>
        <authorList>
            <person name="Seo T."/>
        </authorList>
    </citation>
    <scope>NUCLEOTIDE SEQUENCE [LARGE SCALE GENOMIC DNA]</scope>
    <source>
        <strain evidence="8 9">17Sr1-39</strain>
    </source>
</reference>
<evidence type="ECO:0000256" key="2">
    <source>
        <dbReference type="ARBA" id="ARBA00022714"/>
    </source>
</evidence>
<dbReference type="InterPro" id="IPR036922">
    <property type="entry name" value="Rieske_2Fe-2S_sf"/>
</dbReference>
<evidence type="ECO:0000313" key="9">
    <source>
        <dbReference type="Proteomes" id="UP000305267"/>
    </source>
</evidence>
<dbReference type="GO" id="GO:0005506">
    <property type="term" value="F:iron ion binding"/>
    <property type="evidence" value="ECO:0007669"/>
    <property type="project" value="InterPro"/>
</dbReference>
<keyword evidence="3" id="KW-0479">Metal-binding</keyword>
<dbReference type="OrthoDB" id="7456916at2"/>
<dbReference type="EMBL" id="VDDA01000071">
    <property type="protein sequence ID" value="TNC04914.1"/>
    <property type="molecule type" value="Genomic_DNA"/>
</dbReference>
<dbReference type="Pfam" id="PF00848">
    <property type="entry name" value="Ring_hydroxyl_A"/>
    <property type="match status" value="1"/>
</dbReference>
<protein>
    <submittedName>
        <fullName evidence="8">Rieske 2Fe-2S domain-containing protein</fullName>
    </submittedName>
</protein>